<evidence type="ECO:0000313" key="3">
    <source>
        <dbReference type="Proteomes" id="UP000018766"/>
    </source>
</evidence>
<protein>
    <submittedName>
        <fullName evidence="2">Uncharacterized protein</fullName>
    </submittedName>
</protein>
<evidence type="ECO:0000256" key="1">
    <source>
        <dbReference type="SAM" id="MobiDB-lite"/>
    </source>
</evidence>
<gene>
    <name evidence="2" type="ORF">V757_01845</name>
</gene>
<accession>V8GAU2</accession>
<dbReference type="EMBL" id="AYSV01000014">
    <property type="protein sequence ID" value="ETD72842.1"/>
    <property type="molecule type" value="Genomic_DNA"/>
</dbReference>
<proteinExistence type="predicted"/>
<feature type="region of interest" description="Disordered" evidence="1">
    <location>
        <begin position="19"/>
        <end position="69"/>
    </location>
</feature>
<organism evidence="2 3">
    <name type="scientific">Pelistega indica</name>
    <dbReference type="NCBI Taxonomy" id="1414851"/>
    <lineage>
        <taxon>Bacteria</taxon>
        <taxon>Pseudomonadati</taxon>
        <taxon>Pseudomonadota</taxon>
        <taxon>Betaproteobacteria</taxon>
        <taxon>Burkholderiales</taxon>
        <taxon>Alcaligenaceae</taxon>
        <taxon>Pelistega</taxon>
    </lineage>
</organism>
<dbReference type="Proteomes" id="UP000018766">
    <property type="component" value="Unassembled WGS sequence"/>
</dbReference>
<sequence>MPSNLLLPQHINEKDTLITSRQTQAETNVPQPPYFLSENHLQKKGQRPLPSHIRSKAWSEPNEDTPSGG</sequence>
<dbReference type="AlphaFoldDB" id="V8GAU2"/>
<evidence type="ECO:0000313" key="2">
    <source>
        <dbReference type="EMBL" id="ETD72842.1"/>
    </source>
</evidence>
<name>V8GAU2_9BURK</name>
<feature type="compositionally biased region" description="Polar residues" evidence="1">
    <location>
        <begin position="19"/>
        <end position="29"/>
    </location>
</feature>
<keyword evidence="3" id="KW-1185">Reference proteome</keyword>
<comment type="caution">
    <text evidence="2">The sequence shown here is derived from an EMBL/GenBank/DDBJ whole genome shotgun (WGS) entry which is preliminary data.</text>
</comment>
<reference evidence="2 3" key="1">
    <citation type="submission" date="2013-11" db="EMBL/GenBank/DDBJ databases">
        <title>Genomic analysis of Pelistega sp. HM-7.</title>
        <authorList>
            <person name="Kumbhare S.V."/>
            <person name="Shetty S.A."/>
            <person name="Sharma O."/>
            <person name="Dhotre D.P."/>
        </authorList>
    </citation>
    <scope>NUCLEOTIDE SEQUENCE [LARGE SCALE GENOMIC DNA]</scope>
    <source>
        <strain evidence="2 3">HM-7</strain>
    </source>
</reference>